<dbReference type="RefSeq" id="WP_386809831.1">
    <property type="nucleotide sequence ID" value="NZ_JBHTMV010000006.1"/>
</dbReference>
<dbReference type="Pfam" id="PF00691">
    <property type="entry name" value="OmpA"/>
    <property type="match status" value="1"/>
</dbReference>
<dbReference type="Proteomes" id="UP001597241">
    <property type="component" value="Unassembled WGS sequence"/>
</dbReference>
<dbReference type="EMBL" id="JBHTMV010000006">
    <property type="protein sequence ID" value="MFD1294564.1"/>
    <property type="molecule type" value="Genomic_DNA"/>
</dbReference>
<feature type="chain" id="PRO_5045968708" evidence="5">
    <location>
        <begin position="20"/>
        <end position="411"/>
    </location>
</feature>
<keyword evidence="2 4" id="KW-0472">Membrane</keyword>
<dbReference type="InterPro" id="IPR006665">
    <property type="entry name" value="OmpA-like"/>
</dbReference>
<protein>
    <submittedName>
        <fullName evidence="7">OmpA family protein</fullName>
    </submittedName>
</protein>
<dbReference type="PROSITE" id="PS51123">
    <property type="entry name" value="OMPA_2"/>
    <property type="match status" value="1"/>
</dbReference>
<keyword evidence="5" id="KW-0732">Signal</keyword>
<dbReference type="InterPro" id="IPR050330">
    <property type="entry name" value="Bact_OuterMem_StrucFunc"/>
</dbReference>
<accession>A0ABW3WQN6</accession>
<sequence>MKKLLFSISLLMFGASAIAQDLPDNPEPGKCYVRCKTPDVWKNEDVTIETKAAYNKIVTHPAEYKTETERVLVKEASTKLVIVPAVYEEQDVVVVVKEASHKLEIIPGSLGSETISYVAKEDASELKVIPATFKPDAVTTEIKPASAVWQMSDKAPDCESSDPNDCRYWCYKPIPAEYVTTNQTKLDVDAHTERSEVPGFEKSYKKTVVAQKPTTRTIEIPEVTKVVKKTVMTTPPSTKVIDIPAEYATISKVVLVKDAWEETVNVPAEYTNVTKEVLVTKGGLTSWKEVDCTLTENSILPINWNLASATLTPEAKSIIDTRLLPVLKTGVAVVIESHTDSRGTKESNQDLSERRALAVTNYLISKGINSSQLTGNGFGETRLTNRCADGVSCTEREHRQNRRTTFRVVNQ</sequence>
<evidence type="ECO:0000256" key="4">
    <source>
        <dbReference type="PROSITE-ProRule" id="PRU00473"/>
    </source>
</evidence>
<dbReference type="InterPro" id="IPR006664">
    <property type="entry name" value="OMP_bac"/>
</dbReference>
<comment type="subcellular location">
    <subcellularLocation>
        <location evidence="1">Cell outer membrane</location>
    </subcellularLocation>
</comment>
<evidence type="ECO:0000259" key="6">
    <source>
        <dbReference type="PROSITE" id="PS51123"/>
    </source>
</evidence>
<evidence type="ECO:0000256" key="5">
    <source>
        <dbReference type="SAM" id="SignalP"/>
    </source>
</evidence>
<reference evidence="8" key="1">
    <citation type="journal article" date="2019" name="Int. J. Syst. Evol. Microbiol.">
        <title>The Global Catalogue of Microorganisms (GCM) 10K type strain sequencing project: providing services to taxonomists for standard genome sequencing and annotation.</title>
        <authorList>
            <consortium name="The Broad Institute Genomics Platform"/>
            <consortium name="The Broad Institute Genome Sequencing Center for Infectious Disease"/>
            <person name="Wu L."/>
            <person name="Ma J."/>
        </authorList>
    </citation>
    <scope>NUCLEOTIDE SEQUENCE [LARGE SCALE GENOMIC DNA]</scope>
    <source>
        <strain evidence="8">CCUG 62221</strain>
    </source>
</reference>
<evidence type="ECO:0000313" key="8">
    <source>
        <dbReference type="Proteomes" id="UP001597241"/>
    </source>
</evidence>
<proteinExistence type="predicted"/>
<dbReference type="CDD" id="cd07185">
    <property type="entry name" value="OmpA_C-like"/>
    <property type="match status" value="1"/>
</dbReference>
<evidence type="ECO:0000256" key="2">
    <source>
        <dbReference type="ARBA" id="ARBA00023136"/>
    </source>
</evidence>
<dbReference type="PANTHER" id="PTHR30329:SF21">
    <property type="entry name" value="LIPOPROTEIN YIAD-RELATED"/>
    <property type="match status" value="1"/>
</dbReference>
<gene>
    <name evidence="7" type="ORF">ACFQ5N_12035</name>
</gene>
<keyword evidence="8" id="KW-1185">Reference proteome</keyword>
<dbReference type="PANTHER" id="PTHR30329">
    <property type="entry name" value="STATOR ELEMENT OF FLAGELLAR MOTOR COMPLEX"/>
    <property type="match status" value="1"/>
</dbReference>
<evidence type="ECO:0000313" key="7">
    <source>
        <dbReference type="EMBL" id="MFD1294564.1"/>
    </source>
</evidence>
<dbReference type="SUPFAM" id="SSF103088">
    <property type="entry name" value="OmpA-like"/>
    <property type="match status" value="1"/>
</dbReference>
<name>A0ABW3WQN6_9FLAO</name>
<keyword evidence="3" id="KW-0998">Cell outer membrane</keyword>
<organism evidence="7 8">
    <name type="scientific">Lutibacter holmesii</name>
    <dbReference type="NCBI Taxonomy" id="1137985"/>
    <lineage>
        <taxon>Bacteria</taxon>
        <taxon>Pseudomonadati</taxon>
        <taxon>Bacteroidota</taxon>
        <taxon>Flavobacteriia</taxon>
        <taxon>Flavobacteriales</taxon>
        <taxon>Flavobacteriaceae</taxon>
        <taxon>Lutibacter</taxon>
    </lineage>
</organism>
<evidence type="ECO:0000256" key="3">
    <source>
        <dbReference type="ARBA" id="ARBA00023237"/>
    </source>
</evidence>
<dbReference type="PRINTS" id="PR01021">
    <property type="entry name" value="OMPADOMAIN"/>
</dbReference>
<feature type="signal peptide" evidence="5">
    <location>
        <begin position="1"/>
        <end position="19"/>
    </location>
</feature>
<dbReference type="InterPro" id="IPR036737">
    <property type="entry name" value="OmpA-like_sf"/>
</dbReference>
<dbReference type="Gene3D" id="3.30.1330.60">
    <property type="entry name" value="OmpA-like domain"/>
    <property type="match status" value="1"/>
</dbReference>
<evidence type="ECO:0000256" key="1">
    <source>
        <dbReference type="ARBA" id="ARBA00004442"/>
    </source>
</evidence>
<comment type="caution">
    <text evidence="7">The sequence shown here is derived from an EMBL/GenBank/DDBJ whole genome shotgun (WGS) entry which is preliminary data.</text>
</comment>
<feature type="domain" description="OmpA-like" evidence="6">
    <location>
        <begin position="291"/>
        <end position="411"/>
    </location>
</feature>